<dbReference type="GO" id="GO:0005506">
    <property type="term" value="F:iron ion binding"/>
    <property type="evidence" value="ECO:0007669"/>
    <property type="project" value="InterPro"/>
</dbReference>
<dbReference type="InterPro" id="IPR051233">
    <property type="entry name" value="Desulfoferrodoxin_SOR"/>
</dbReference>
<dbReference type="Gene3D" id="2.60.40.730">
    <property type="entry name" value="SOR catalytic domain"/>
    <property type="match status" value="1"/>
</dbReference>
<dbReference type="SUPFAM" id="SSF49367">
    <property type="entry name" value="Superoxide reductase-like"/>
    <property type="match status" value="1"/>
</dbReference>
<proteinExistence type="inferred from homology"/>
<dbReference type="PANTHER" id="PTHR36541:SF1">
    <property type="entry name" value="SUPEROXIDE REDUCTASE-RELATED"/>
    <property type="match status" value="1"/>
</dbReference>
<keyword evidence="3" id="KW-0479">Metal-binding</keyword>
<sequence>MDFTSLFKAPETEGKEKHVPVIERGNGHNGTHDNVVIVTVGKETPHPNTLEHHIVWIELYGIKKENDQVVYIGRADFAPTVTEPVATFKTLDLKQFKALGAVSYCNLHGVWKNTLEL</sequence>
<gene>
    <name evidence="7" type="ORF">C7391_0789</name>
</gene>
<keyword evidence="2" id="KW-0813">Transport</keyword>
<dbReference type="GO" id="GO:0016491">
    <property type="term" value="F:oxidoreductase activity"/>
    <property type="evidence" value="ECO:0007669"/>
    <property type="project" value="InterPro"/>
</dbReference>
<dbReference type="EMBL" id="SNYS01000007">
    <property type="protein sequence ID" value="TDQ69461.1"/>
    <property type="molecule type" value="Genomic_DNA"/>
</dbReference>
<evidence type="ECO:0000313" key="7">
    <source>
        <dbReference type="EMBL" id="TDQ69461.1"/>
    </source>
</evidence>
<evidence type="ECO:0000256" key="1">
    <source>
        <dbReference type="ARBA" id="ARBA00005941"/>
    </source>
</evidence>
<feature type="domain" description="Desulfoferrodoxin ferrous iron-binding" evidence="6">
    <location>
        <begin position="12"/>
        <end position="113"/>
    </location>
</feature>
<dbReference type="OrthoDB" id="30725at2157"/>
<organism evidence="7 8">
    <name type="scientific">Methanimicrococcus blatticola</name>
    <dbReference type="NCBI Taxonomy" id="91560"/>
    <lineage>
        <taxon>Archaea</taxon>
        <taxon>Methanobacteriati</taxon>
        <taxon>Methanobacteriota</taxon>
        <taxon>Stenosarchaea group</taxon>
        <taxon>Methanomicrobia</taxon>
        <taxon>Methanosarcinales</taxon>
        <taxon>Methanosarcinaceae</taxon>
        <taxon>Methanimicrococcus</taxon>
    </lineage>
</organism>
<dbReference type="AlphaFoldDB" id="A0A484F4G8"/>
<keyword evidence="4" id="KW-0249">Electron transport</keyword>
<dbReference type="NCBIfam" id="TIGR00332">
    <property type="entry name" value="neela_ferrous"/>
    <property type="match status" value="1"/>
</dbReference>
<evidence type="ECO:0000259" key="6">
    <source>
        <dbReference type="Pfam" id="PF01880"/>
    </source>
</evidence>
<comment type="similarity">
    <text evidence="1">Belongs to the desulfoferrodoxin family.</text>
</comment>
<reference evidence="7 8" key="1">
    <citation type="submission" date="2019-03" db="EMBL/GenBank/DDBJ databases">
        <title>Genomic Encyclopedia of Type Strains, Phase IV (KMG-IV): sequencing the most valuable type-strain genomes for metagenomic binning, comparative biology and taxonomic classification.</title>
        <authorList>
            <person name="Goeker M."/>
        </authorList>
    </citation>
    <scope>NUCLEOTIDE SEQUENCE [LARGE SCALE GENOMIC DNA]</scope>
    <source>
        <strain evidence="7 8">DSM 13328</strain>
    </source>
</reference>
<evidence type="ECO:0000256" key="2">
    <source>
        <dbReference type="ARBA" id="ARBA00022448"/>
    </source>
</evidence>
<evidence type="ECO:0000256" key="4">
    <source>
        <dbReference type="ARBA" id="ARBA00022982"/>
    </source>
</evidence>
<keyword evidence="8" id="KW-1185">Reference proteome</keyword>
<dbReference type="InterPro" id="IPR002742">
    <property type="entry name" value="Desulfoferrodoxin_Fe-bd_dom"/>
</dbReference>
<dbReference type="RefSeq" id="WP_133517251.1">
    <property type="nucleotide sequence ID" value="NZ_JAHDUW010000002.1"/>
</dbReference>
<keyword evidence="5" id="KW-0408">Iron</keyword>
<accession>A0A484F4G8</accession>
<name>A0A484F4G8_9EURY</name>
<comment type="caution">
    <text evidence="7">The sequence shown here is derived from an EMBL/GenBank/DDBJ whole genome shotgun (WGS) entry which is preliminary data.</text>
</comment>
<evidence type="ECO:0000256" key="3">
    <source>
        <dbReference type="ARBA" id="ARBA00022723"/>
    </source>
</evidence>
<dbReference type="InterPro" id="IPR036073">
    <property type="entry name" value="Desulfoferrodoxin_Fe-bd_dom_sf"/>
</dbReference>
<dbReference type="Pfam" id="PF01880">
    <property type="entry name" value="Desulfoferrodox"/>
    <property type="match status" value="1"/>
</dbReference>
<protein>
    <submittedName>
        <fullName evidence="7">Superoxide reductase</fullName>
    </submittedName>
</protein>
<dbReference type="PANTHER" id="PTHR36541">
    <property type="entry name" value="SUPEROXIDE REDUCTASE-RELATED"/>
    <property type="match status" value="1"/>
</dbReference>
<evidence type="ECO:0000256" key="5">
    <source>
        <dbReference type="ARBA" id="ARBA00023004"/>
    </source>
</evidence>
<dbReference type="Proteomes" id="UP000294855">
    <property type="component" value="Unassembled WGS sequence"/>
</dbReference>
<evidence type="ECO:0000313" key="8">
    <source>
        <dbReference type="Proteomes" id="UP000294855"/>
    </source>
</evidence>